<keyword evidence="3" id="KW-1185">Reference proteome</keyword>
<feature type="chain" id="PRO_5032821507" description="Miraculin" evidence="1">
    <location>
        <begin position="21"/>
        <end position="206"/>
    </location>
</feature>
<organism evidence="2 3">
    <name type="scientific">Colocasia esculenta</name>
    <name type="common">Wild taro</name>
    <name type="synonym">Arum esculentum</name>
    <dbReference type="NCBI Taxonomy" id="4460"/>
    <lineage>
        <taxon>Eukaryota</taxon>
        <taxon>Viridiplantae</taxon>
        <taxon>Streptophyta</taxon>
        <taxon>Embryophyta</taxon>
        <taxon>Tracheophyta</taxon>
        <taxon>Spermatophyta</taxon>
        <taxon>Magnoliopsida</taxon>
        <taxon>Liliopsida</taxon>
        <taxon>Araceae</taxon>
        <taxon>Aroideae</taxon>
        <taxon>Colocasieae</taxon>
        <taxon>Colocasia</taxon>
    </lineage>
</organism>
<sequence>MKLVLPFLLSSLLLSALAAAAASDAVLDTDGNALKRGTEYYILLSPGKQSGLTLASRNGECPLDVAKARSEDDNVLPIRFYPADEGEDTVRLSKDANFQFLAYTTCMMSTMWQIRFHEAANRYYVSTGGVPGNPGKDTLSNWFTIREAEDGSNSYKLTYCPTVCNFCRPYCGDLGLFVEDGRKWLGIRGPPLSVVFKKAPEETVSV</sequence>
<evidence type="ECO:0000313" key="2">
    <source>
        <dbReference type="EMBL" id="MQL72190.1"/>
    </source>
</evidence>
<dbReference type="InterPro" id="IPR011065">
    <property type="entry name" value="Kunitz_inhibitor_STI-like_sf"/>
</dbReference>
<dbReference type="SMART" id="SM00452">
    <property type="entry name" value="STI"/>
    <property type="match status" value="1"/>
</dbReference>
<dbReference type="AlphaFoldDB" id="A0A843TRW2"/>
<evidence type="ECO:0000256" key="1">
    <source>
        <dbReference type="SAM" id="SignalP"/>
    </source>
</evidence>
<dbReference type="InterPro" id="IPR002160">
    <property type="entry name" value="Prot_inh_Kunz-lg"/>
</dbReference>
<dbReference type="Pfam" id="PF00197">
    <property type="entry name" value="Kunitz_legume"/>
    <property type="match status" value="1"/>
</dbReference>
<dbReference type="EMBL" id="NMUH01000123">
    <property type="protein sequence ID" value="MQL72190.1"/>
    <property type="molecule type" value="Genomic_DNA"/>
</dbReference>
<dbReference type="PROSITE" id="PS00283">
    <property type="entry name" value="SOYBEAN_KUNITZ"/>
    <property type="match status" value="1"/>
</dbReference>
<dbReference type="OrthoDB" id="1918435at2759"/>
<dbReference type="PANTHER" id="PTHR33107:SF5">
    <property type="entry name" value="KUNITZ TRYPSIN INHIBITOR 5"/>
    <property type="match status" value="1"/>
</dbReference>
<dbReference type="CDD" id="cd23375">
    <property type="entry name" value="beta-trefoil_STI_VvMLP-like"/>
    <property type="match status" value="1"/>
</dbReference>
<dbReference type="Proteomes" id="UP000652761">
    <property type="component" value="Unassembled WGS sequence"/>
</dbReference>
<dbReference type="SUPFAM" id="SSF50386">
    <property type="entry name" value="STI-like"/>
    <property type="match status" value="1"/>
</dbReference>
<feature type="signal peptide" evidence="1">
    <location>
        <begin position="1"/>
        <end position="20"/>
    </location>
</feature>
<dbReference type="GO" id="GO:0004866">
    <property type="term" value="F:endopeptidase inhibitor activity"/>
    <property type="evidence" value="ECO:0007669"/>
    <property type="project" value="InterPro"/>
</dbReference>
<dbReference type="Gene3D" id="2.80.10.50">
    <property type="match status" value="1"/>
</dbReference>
<gene>
    <name evidence="2" type="ORF">Taro_004530</name>
</gene>
<accession>A0A843TRW2</accession>
<keyword evidence="1" id="KW-0732">Signal</keyword>
<dbReference type="PANTHER" id="PTHR33107">
    <property type="entry name" value="KUNITZ TRYPSIN INHIBITOR 2"/>
    <property type="match status" value="1"/>
</dbReference>
<name>A0A843TRW2_COLES</name>
<reference evidence="2" key="1">
    <citation type="submission" date="2017-07" db="EMBL/GenBank/DDBJ databases">
        <title>Taro Niue Genome Assembly and Annotation.</title>
        <authorList>
            <person name="Atibalentja N."/>
            <person name="Keating K."/>
            <person name="Fields C.J."/>
        </authorList>
    </citation>
    <scope>NUCLEOTIDE SEQUENCE</scope>
    <source>
        <strain evidence="2">Niue_2</strain>
        <tissue evidence="2">Leaf</tissue>
    </source>
</reference>
<proteinExistence type="predicted"/>
<comment type="caution">
    <text evidence="2">The sequence shown here is derived from an EMBL/GenBank/DDBJ whole genome shotgun (WGS) entry which is preliminary data.</text>
</comment>
<evidence type="ECO:0008006" key="4">
    <source>
        <dbReference type="Google" id="ProtNLM"/>
    </source>
</evidence>
<dbReference type="PRINTS" id="PR00291">
    <property type="entry name" value="KUNITZINHBTR"/>
</dbReference>
<protein>
    <recommendedName>
        <fullName evidence="4">Miraculin</fullName>
    </recommendedName>
</protein>
<evidence type="ECO:0000313" key="3">
    <source>
        <dbReference type="Proteomes" id="UP000652761"/>
    </source>
</evidence>